<dbReference type="InterPro" id="IPR002525">
    <property type="entry name" value="Transp_IS110-like_N"/>
</dbReference>
<dbReference type="InterPro" id="IPR003346">
    <property type="entry name" value="Transposase_20"/>
</dbReference>
<reference evidence="3 4" key="1">
    <citation type="journal article" date="2012" name="Int. J. Syst. Evol. Microbiol.">
        <title>Marinomonas hwangdonensis sp. nov., isolated from seawater.</title>
        <authorList>
            <person name="Jung Y.T."/>
            <person name="Oh T.K."/>
            <person name="Yoon J.H."/>
        </authorList>
    </citation>
    <scope>NUCLEOTIDE SEQUENCE [LARGE SCALE GENOMIC DNA]</scope>
    <source>
        <strain evidence="3 4">HDW-15</strain>
    </source>
</reference>
<organism evidence="3 4">
    <name type="scientific">Marinomonas hwangdonensis</name>
    <dbReference type="NCBI Taxonomy" id="1053647"/>
    <lineage>
        <taxon>Bacteria</taxon>
        <taxon>Pseudomonadati</taxon>
        <taxon>Pseudomonadota</taxon>
        <taxon>Gammaproteobacteria</taxon>
        <taxon>Oceanospirillales</taxon>
        <taxon>Oceanospirillaceae</taxon>
        <taxon>Marinomonas</taxon>
    </lineage>
</organism>
<dbReference type="InterPro" id="IPR047650">
    <property type="entry name" value="Transpos_IS110"/>
</dbReference>
<dbReference type="Proteomes" id="UP000280507">
    <property type="component" value="Unassembled WGS sequence"/>
</dbReference>
<gene>
    <name evidence="3" type="ORF">EBI00_01560</name>
</gene>
<comment type="caution">
    <text evidence="3">The sequence shown here is derived from an EMBL/GenBank/DDBJ whole genome shotgun (WGS) entry which is preliminary data.</text>
</comment>
<dbReference type="GO" id="GO:0003677">
    <property type="term" value="F:DNA binding"/>
    <property type="evidence" value="ECO:0007669"/>
    <property type="project" value="InterPro"/>
</dbReference>
<dbReference type="GO" id="GO:0006313">
    <property type="term" value="P:DNA transposition"/>
    <property type="evidence" value="ECO:0007669"/>
    <property type="project" value="InterPro"/>
</dbReference>
<dbReference type="RefSeq" id="WP_123094161.1">
    <property type="nucleotide sequence ID" value="NZ_RIZG01000001.1"/>
</dbReference>
<dbReference type="Pfam" id="PF02371">
    <property type="entry name" value="Transposase_20"/>
    <property type="match status" value="1"/>
</dbReference>
<dbReference type="AlphaFoldDB" id="A0A3M8QDC2"/>
<protein>
    <submittedName>
        <fullName evidence="3">IS110 family transposase</fullName>
    </submittedName>
</protein>
<dbReference type="PANTHER" id="PTHR33055:SF3">
    <property type="entry name" value="PUTATIVE TRANSPOSASE FOR IS117-RELATED"/>
    <property type="match status" value="1"/>
</dbReference>
<sequence length="341" mass="38038">MNNSTTICIDLAKEVFQVAVFNQAGKAKLNKEVTAKKMCLIIAQYPDAAIYMEACGSAHHWARRFTSSGHKVGLIPPHLAAKYRVGNKSDKNDVLSIYKACKNQQLHCVQIRTLEQQDIATLHKFREGYKKERNQIANRLRGFGREYGVNFALGINKLLKQVPIALEDAENEMTVVARRVIFRLLEQLRHVIMLMKEVTDEIEAIAKQIDACQRLVQLPGIAWLGASMMYAKFGSAECFRRGRDASASIGLVPAHSGSGGKVTIGRITKRGDTYLRTLIINGARSLVIHVKEKTDGLSCWVRQLLNTKGFNKTIVAVANKLVRMATAMLKSGLEYRQPVAQ</sequence>
<dbReference type="GO" id="GO:0004803">
    <property type="term" value="F:transposase activity"/>
    <property type="evidence" value="ECO:0007669"/>
    <property type="project" value="InterPro"/>
</dbReference>
<feature type="domain" description="Transposase IS110-like N-terminal" evidence="1">
    <location>
        <begin position="9"/>
        <end position="142"/>
    </location>
</feature>
<dbReference type="OrthoDB" id="5289737at2"/>
<evidence type="ECO:0000259" key="1">
    <source>
        <dbReference type="Pfam" id="PF01548"/>
    </source>
</evidence>
<name>A0A3M8QDC2_9GAMM</name>
<feature type="domain" description="Transposase IS116/IS110/IS902 C-terminal" evidence="2">
    <location>
        <begin position="212"/>
        <end position="291"/>
    </location>
</feature>
<dbReference type="PANTHER" id="PTHR33055">
    <property type="entry name" value="TRANSPOSASE FOR INSERTION SEQUENCE ELEMENT IS1111A"/>
    <property type="match status" value="1"/>
</dbReference>
<accession>A0A3M8QDC2</accession>
<keyword evidence="4" id="KW-1185">Reference proteome</keyword>
<evidence type="ECO:0000313" key="4">
    <source>
        <dbReference type="Proteomes" id="UP000280507"/>
    </source>
</evidence>
<evidence type="ECO:0000313" key="3">
    <source>
        <dbReference type="EMBL" id="RNF52820.1"/>
    </source>
</evidence>
<dbReference type="Pfam" id="PF01548">
    <property type="entry name" value="DEDD_Tnp_IS110"/>
    <property type="match status" value="1"/>
</dbReference>
<dbReference type="EMBL" id="RIZG01000001">
    <property type="protein sequence ID" value="RNF52820.1"/>
    <property type="molecule type" value="Genomic_DNA"/>
</dbReference>
<proteinExistence type="predicted"/>
<evidence type="ECO:0000259" key="2">
    <source>
        <dbReference type="Pfam" id="PF02371"/>
    </source>
</evidence>
<dbReference type="NCBIfam" id="NF033542">
    <property type="entry name" value="transpos_IS110"/>
    <property type="match status" value="1"/>
</dbReference>